<proteinExistence type="inferred from homology"/>
<evidence type="ECO:0000256" key="4">
    <source>
        <dbReference type="ARBA" id="ARBA00008704"/>
    </source>
</evidence>
<feature type="domain" description="RING-type" evidence="20">
    <location>
        <begin position="367"/>
        <end position="405"/>
    </location>
</feature>
<evidence type="ECO:0000256" key="15">
    <source>
        <dbReference type="ARBA" id="ARBA00022989"/>
    </source>
</evidence>
<gene>
    <name evidence="21" type="ORF">GBAR_LOCUS11421</name>
</gene>
<evidence type="ECO:0000256" key="2">
    <source>
        <dbReference type="ARBA" id="ARBA00004585"/>
    </source>
</evidence>
<dbReference type="EMBL" id="CASHTH010001713">
    <property type="protein sequence ID" value="CAI8018918.1"/>
    <property type="molecule type" value="Genomic_DNA"/>
</dbReference>
<dbReference type="GO" id="GO:0005778">
    <property type="term" value="C:peroxisomal membrane"/>
    <property type="evidence" value="ECO:0007669"/>
    <property type="project" value="UniProtKB-SubCell"/>
</dbReference>
<organism evidence="21 22">
    <name type="scientific">Geodia barretti</name>
    <name type="common">Barrett's horny sponge</name>
    <dbReference type="NCBI Taxonomy" id="519541"/>
    <lineage>
        <taxon>Eukaryota</taxon>
        <taxon>Metazoa</taxon>
        <taxon>Porifera</taxon>
        <taxon>Demospongiae</taxon>
        <taxon>Heteroscleromorpha</taxon>
        <taxon>Tetractinellida</taxon>
        <taxon>Astrophorina</taxon>
        <taxon>Geodiidae</taxon>
        <taxon>Geodia</taxon>
    </lineage>
</organism>
<dbReference type="SMART" id="SM00184">
    <property type="entry name" value="RING"/>
    <property type="match status" value="1"/>
</dbReference>
<comment type="similarity">
    <text evidence="4">Belongs to the pex2/pex10/pex12 family.</text>
</comment>
<dbReference type="GO" id="GO:0061630">
    <property type="term" value="F:ubiquitin protein ligase activity"/>
    <property type="evidence" value="ECO:0007669"/>
    <property type="project" value="UniProtKB-EC"/>
</dbReference>
<dbReference type="InterPro" id="IPR013083">
    <property type="entry name" value="Znf_RING/FYVE/PHD"/>
</dbReference>
<keyword evidence="15 19" id="KW-1133">Transmembrane helix</keyword>
<keyword evidence="13" id="KW-0862">Zinc</keyword>
<evidence type="ECO:0000256" key="10">
    <source>
        <dbReference type="ARBA" id="ARBA00022723"/>
    </source>
</evidence>
<evidence type="ECO:0000256" key="18">
    <source>
        <dbReference type="PROSITE-ProRule" id="PRU00175"/>
    </source>
</evidence>
<dbReference type="Pfam" id="PF13639">
    <property type="entry name" value="zf-RING_2"/>
    <property type="match status" value="1"/>
</dbReference>
<accession>A0AA35RXV3</accession>
<evidence type="ECO:0000256" key="3">
    <source>
        <dbReference type="ARBA" id="ARBA00004906"/>
    </source>
</evidence>
<evidence type="ECO:0000256" key="1">
    <source>
        <dbReference type="ARBA" id="ARBA00000900"/>
    </source>
</evidence>
<keyword evidence="12" id="KW-0833">Ubl conjugation pathway</keyword>
<keyword evidence="7" id="KW-0962">Peroxisome biogenesis</keyword>
<evidence type="ECO:0000256" key="5">
    <source>
        <dbReference type="ARBA" id="ARBA00012483"/>
    </source>
</evidence>
<dbReference type="CDD" id="cd16527">
    <property type="entry name" value="RING-HC_PEX10"/>
    <property type="match status" value="1"/>
</dbReference>
<dbReference type="InterPro" id="IPR017907">
    <property type="entry name" value="Znf_RING_CS"/>
</dbReference>
<keyword evidence="8" id="KW-0808">Transferase</keyword>
<dbReference type="Proteomes" id="UP001174909">
    <property type="component" value="Unassembled WGS sequence"/>
</dbReference>
<comment type="subcellular location">
    <subcellularLocation>
        <location evidence="2">Peroxisome membrane</location>
        <topology evidence="2">Multi-pass membrane protein</topology>
    </subcellularLocation>
</comment>
<dbReference type="GO" id="GO:0016558">
    <property type="term" value="P:protein import into peroxisome matrix"/>
    <property type="evidence" value="ECO:0007669"/>
    <property type="project" value="InterPro"/>
</dbReference>
<sequence>MSGAAARIFRPVVASWNWLRMAWATQPVLFVSGAMAIAGPLWVLVRPGTKVYLREIETWPSHYRGRFTIPLCLEERRTRAKWTTTSSRRRMYVIVNVCVCVMAGRRLQLVPAGAPELVRGDQKDRFYSSYLGSLVTDVIHHLLPLRYVLRWEREFQLIAEVWYYGLTTVCGNQTLGEEYCNIVQVAPGTRRSTSQHTHFAVPGFLRRTTSVLLQVLGPYVLEKTLGWLGQRVRDRNLSLSLSHRQYGLLETALDCAEDLASLVHLLHLGLFYIRGLFHLLGKRLTGIKYLVVSYEPLENDQLVRQGAYRLLGWLVLCQLAVKLLVLVRKLYRLWKGCGQAREELGGSGIRVLSEPRERTERRVRLKCPLCLEPCRSVTATRCGHLFCWQCVAEWVRDRRECPVCRATVEPQTLVALQHFAV</sequence>
<evidence type="ECO:0000259" key="20">
    <source>
        <dbReference type="PROSITE" id="PS50089"/>
    </source>
</evidence>
<keyword evidence="14" id="KW-0653">Protein transport</keyword>
<evidence type="ECO:0000256" key="11">
    <source>
        <dbReference type="ARBA" id="ARBA00022771"/>
    </source>
</evidence>
<dbReference type="PANTHER" id="PTHR23350:SF0">
    <property type="entry name" value="PEROXISOME BIOGENESIS FACTOR 10"/>
    <property type="match status" value="1"/>
</dbReference>
<keyword evidence="16 19" id="KW-0472">Membrane</keyword>
<evidence type="ECO:0000256" key="19">
    <source>
        <dbReference type="SAM" id="Phobius"/>
    </source>
</evidence>
<evidence type="ECO:0000256" key="6">
    <source>
        <dbReference type="ARBA" id="ARBA00022448"/>
    </source>
</evidence>
<comment type="pathway">
    <text evidence="3">Protein modification; protein ubiquitination.</text>
</comment>
<dbReference type="PANTHER" id="PTHR23350">
    <property type="entry name" value="PEROXISOME ASSEMBLY PROTEIN 10"/>
    <property type="match status" value="1"/>
</dbReference>
<dbReference type="SUPFAM" id="SSF57850">
    <property type="entry name" value="RING/U-box"/>
    <property type="match status" value="1"/>
</dbReference>
<evidence type="ECO:0000256" key="8">
    <source>
        <dbReference type="ARBA" id="ARBA00022679"/>
    </source>
</evidence>
<keyword evidence="6" id="KW-0813">Transport</keyword>
<dbReference type="InterPro" id="IPR001841">
    <property type="entry name" value="Znf_RING"/>
</dbReference>
<evidence type="ECO:0000256" key="16">
    <source>
        <dbReference type="ARBA" id="ARBA00023136"/>
    </source>
</evidence>
<evidence type="ECO:0000256" key="9">
    <source>
        <dbReference type="ARBA" id="ARBA00022692"/>
    </source>
</evidence>
<evidence type="ECO:0000256" key="12">
    <source>
        <dbReference type="ARBA" id="ARBA00022786"/>
    </source>
</evidence>
<dbReference type="AlphaFoldDB" id="A0AA35RXV3"/>
<feature type="transmembrane region" description="Helical" evidence="19">
    <location>
        <begin position="23"/>
        <end position="45"/>
    </location>
</feature>
<dbReference type="InterPro" id="IPR025654">
    <property type="entry name" value="PEX2/10"/>
</dbReference>
<name>A0AA35RXV3_GEOBA</name>
<dbReference type="GO" id="GO:0008270">
    <property type="term" value="F:zinc ion binding"/>
    <property type="evidence" value="ECO:0007669"/>
    <property type="project" value="UniProtKB-KW"/>
</dbReference>
<dbReference type="EC" id="2.3.2.27" evidence="5"/>
<reference evidence="21" key="1">
    <citation type="submission" date="2023-03" db="EMBL/GenBank/DDBJ databases">
        <authorList>
            <person name="Steffen K."/>
            <person name="Cardenas P."/>
        </authorList>
    </citation>
    <scope>NUCLEOTIDE SEQUENCE</scope>
</reference>
<keyword evidence="22" id="KW-1185">Reference proteome</keyword>
<keyword evidence="11 18" id="KW-0863">Zinc-finger</keyword>
<evidence type="ECO:0000313" key="22">
    <source>
        <dbReference type="Proteomes" id="UP001174909"/>
    </source>
</evidence>
<evidence type="ECO:0000313" key="21">
    <source>
        <dbReference type="EMBL" id="CAI8018918.1"/>
    </source>
</evidence>
<evidence type="ECO:0000256" key="17">
    <source>
        <dbReference type="ARBA" id="ARBA00023140"/>
    </source>
</evidence>
<dbReference type="Gene3D" id="3.30.40.10">
    <property type="entry name" value="Zinc/RING finger domain, C3HC4 (zinc finger)"/>
    <property type="match status" value="1"/>
</dbReference>
<comment type="catalytic activity">
    <reaction evidence="1">
        <text>S-ubiquitinyl-[E2 ubiquitin-conjugating enzyme]-L-cysteine + [acceptor protein]-L-lysine = [E2 ubiquitin-conjugating enzyme]-L-cysteine + N(6)-ubiquitinyl-[acceptor protein]-L-lysine.</text>
        <dbReference type="EC" id="2.3.2.27"/>
    </reaction>
</comment>
<evidence type="ECO:0000256" key="13">
    <source>
        <dbReference type="ARBA" id="ARBA00022833"/>
    </source>
</evidence>
<dbReference type="PROSITE" id="PS00518">
    <property type="entry name" value="ZF_RING_1"/>
    <property type="match status" value="1"/>
</dbReference>
<keyword evidence="10" id="KW-0479">Metal-binding</keyword>
<dbReference type="PROSITE" id="PS50089">
    <property type="entry name" value="ZF_RING_2"/>
    <property type="match status" value="1"/>
</dbReference>
<dbReference type="Pfam" id="PF04757">
    <property type="entry name" value="Pex2_Pex12"/>
    <property type="match status" value="1"/>
</dbReference>
<protein>
    <recommendedName>
        <fullName evidence="5">RING-type E3 ubiquitin transferase</fullName>
        <ecNumber evidence="5">2.3.2.27</ecNumber>
    </recommendedName>
</protein>
<keyword evidence="9 19" id="KW-0812">Transmembrane</keyword>
<comment type="caution">
    <text evidence="21">The sequence shown here is derived from an EMBL/GenBank/DDBJ whole genome shotgun (WGS) entry which is preliminary data.</text>
</comment>
<keyword evidence="17" id="KW-0576">Peroxisome</keyword>
<evidence type="ECO:0000256" key="14">
    <source>
        <dbReference type="ARBA" id="ARBA00022927"/>
    </source>
</evidence>
<evidence type="ECO:0000256" key="7">
    <source>
        <dbReference type="ARBA" id="ARBA00022593"/>
    </source>
</evidence>
<dbReference type="InterPro" id="IPR006845">
    <property type="entry name" value="Pex_N"/>
</dbReference>